<dbReference type="STRING" id="31234.E3NR59"/>
<dbReference type="AlphaFoldDB" id="E3NR59"/>
<dbReference type="HOGENOM" id="CLU_1163600_0_0_1"/>
<evidence type="ECO:0000256" key="1">
    <source>
        <dbReference type="SAM" id="MobiDB-lite"/>
    </source>
</evidence>
<dbReference type="InterPro" id="IPR037948">
    <property type="entry name" value="Cec-4"/>
</dbReference>
<feature type="region of interest" description="Disordered" evidence="1">
    <location>
        <begin position="183"/>
        <end position="208"/>
    </location>
</feature>
<dbReference type="InParanoid" id="E3NR59"/>
<feature type="domain" description="Chromo" evidence="3">
    <location>
        <begin position="132"/>
        <end position="194"/>
    </location>
</feature>
<name>E3NR59_CAERE</name>
<accession>E3NR59</accession>
<dbReference type="InterPro" id="IPR023780">
    <property type="entry name" value="Chromo_domain"/>
</dbReference>
<sequence>MARQSHGTPSRSSERSGYALLFVCFKTILVYIYSCRKQTSHFQVVHDKKKRSKRDKKNSSVKSKKSSGSNDSGFKKIFDHGLYNSHYVEYHVLLKNGKKIKAVEFDFKGNEQMLADYKFKITNQEDKPGEEYLVEKIVAHRFVKKSNKLLFLVMWRGFPNPVSHTEMWESELEDCKDLVDQYKDSHDMTPPKKPAKNKYAKKARSRKSKIQLLDEKKIMMIKKAEQPKPTNPEELGRPS</sequence>
<organism evidence="5">
    <name type="scientific">Caenorhabditis remanei</name>
    <name type="common">Caenorhabditis vulgaris</name>
    <dbReference type="NCBI Taxonomy" id="31234"/>
    <lineage>
        <taxon>Eukaryota</taxon>
        <taxon>Metazoa</taxon>
        <taxon>Ecdysozoa</taxon>
        <taxon>Nematoda</taxon>
        <taxon>Chromadorea</taxon>
        <taxon>Rhabditida</taxon>
        <taxon>Rhabditina</taxon>
        <taxon>Rhabditomorpha</taxon>
        <taxon>Rhabditoidea</taxon>
        <taxon>Rhabditidae</taxon>
        <taxon>Peloderinae</taxon>
        <taxon>Caenorhabditis</taxon>
    </lineage>
</organism>
<keyword evidence="2" id="KW-1133">Transmembrane helix</keyword>
<dbReference type="Gene3D" id="2.40.50.40">
    <property type="match status" value="1"/>
</dbReference>
<gene>
    <name evidence="4" type="ORF">CRE_18337</name>
</gene>
<dbReference type="EMBL" id="DS269649">
    <property type="protein sequence ID" value="EFO87165.1"/>
    <property type="molecule type" value="Genomic_DNA"/>
</dbReference>
<keyword evidence="5" id="KW-1185">Reference proteome</keyword>
<dbReference type="GO" id="GO:0005637">
    <property type="term" value="C:nuclear inner membrane"/>
    <property type="evidence" value="ECO:0007669"/>
    <property type="project" value="TreeGrafter"/>
</dbReference>
<dbReference type="Proteomes" id="UP000008281">
    <property type="component" value="Unassembled WGS sequence"/>
</dbReference>
<keyword evidence="2" id="KW-0812">Transmembrane</keyword>
<dbReference type="InterPro" id="IPR016197">
    <property type="entry name" value="Chromo-like_dom_sf"/>
</dbReference>
<reference evidence="4" key="1">
    <citation type="submission" date="2007-07" db="EMBL/GenBank/DDBJ databases">
        <title>PCAP assembly of the Caenorhabditis remanei genome.</title>
        <authorList>
            <consortium name="The Caenorhabditis remanei Sequencing Consortium"/>
            <person name="Wilson R.K."/>
        </authorList>
    </citation>
    <scope>NUCLEOTIDE SEQUENCE [LARGE SCALE GENOMIC DNA]</scope>
    <source>
        <strain evidence="4">PB4641</strain>
    </source>
</reference>
<dbReference type="PANTHER" id="PTHR10503:SF7">
    <property type="entry name" value="CHROMO DOMAIN-CONTAINING PROTEIN"/>
    <property type="match status" value="1"/>
</dbReference>
<dbReference type="GO" id="GO:0097240">
    <property type="term" value="P:chromosome attachment to the nuclear envelope"/>
    <property type="evidence" value="ECO:0007669"/>
    <property type="project" value="InterPro"/>
</dbReference>
<dbReference type="PANTHER" id="PTHR10503">
    <property type="entry name" value="HP1 LIKE (HETEROCHROMATIN PROTEIN)-RELATED"/>
    <property type="match status" value="1"/>
</dbReference>
<evidence type="ECO:0000259" key="3">
    <source>
        <dbReference type="PROSITE" id="PS50013"/>
    </source>
</evidence>
<keyword evidence="2" id="KW-0472">Membrane</keyword>
<feature type="compositionally biased region" description="Basic residues" evidence="1">
    <location>
        <begin position="47"/>
        <end position="56"/>
    </location>
</feature>
<dbReference type="InterPro" id="IPR000953">
    <property type="entry name" value="Chromo/chromo_shadow_dom"/>
</dbReference>
<dbReference type="PROSITE" id="PS50013">
    <property type="entry name" value="CHROMO_2"/>
    <property type="match status" value="1"/>
</dbReference>
<dbReference type="OrthoDB" id="433924at2759"/>
<feature type="non-terminal residue" evidence="4">
    <location>
        <position position="239"/>
    </location>
</feature>
<evidence type="ECO:0000256" key="2">
    <source>
        <dbReference type="SAM" id="Phobius"/>
    </source>
</evidence>
<dbReference type="SUPFAM" id="SSF54160">
    <property type="entry name" value="Chromo domain-like"/>
    <property type="match status" value="1"/>
</dbReference>
<evidence type="ECO:0000313" key="5">
    <source>
        <dbReference type="Proteomes" id="UP000008281"/>
    </source>
</evidence>
<feature type="region of interest" description="Disordered" evidence="1">
    <location>
        <begin position="44"/>
        <end position="70"/>
    </location>
</feature>
<proteinExistence type="predicted"/>
<dbReference type="FunFam" id="2.40.50.40:FF:000044">
    <property type="entry name" value="C.Elegans Chromodomain protein"/>
    <property type="match status" value="1"/>
</dbReference>
<dbReference type="SMART" id="SM00298">
    <property type="entry name" value="CHROMO"/>
    <property type="match status" value="1"/>
</dbReference>
<feature type="transmembrane region" description="Helical" evidence="2">
    <location>
        <begin position="16"/>
        <end position="33"/>
    </location>
</feature>
<dbReference type="eggNOG" id="KOG1911">
    <property type="taxonomic scope" value="Eukaryota"/>
</dbReference>
<dbReference type="Pfam" id="PF00385">
    <property type="entry name" value="Chromo"/>
    <property type="match status" value="1"/>
</dbReference>
<evidence type="ECO:0000313" key="4">
    <source>
        <dbReference type="EMBL" id="EFO87165.1"/>
    </source>
</evidence>
<dbReference type="GO" id="GO:0010468">
    <property type="term" value="P:regulation of gene expression"/>
    <property type="evidence" value="ECO:0007669"/>
    <property type="project" value="TreeGrafter"/>
</dbReference>
<protein>
    <recommendedName>
        <fullName evidence="3">Chromo domain-containing protein</fullName>
    </recommendedName>
</protein>
<feature type="compositionally biased region" description="Basic residues" evidence="1">
    <location>
        <begin position="193"/>
        <end position="208"/>
    </location>
</feature>